<dbReference type="GO" id="GO:0004519">
    <property type="term" value="F:endonuclease activity"/>
    <property type="evidence" value="ECO:0007669"/>
    <property type="project" value="UniProtKB-KW"/>
</dbReference>
<evidence type="ECO:0000256" key="2">
    <source>
        <dbReference type="SAM" id="MobiDB-lite"/>
    </source>
</evidence>
<proteinExistence type="predicted"/>
<dbReference type="Proteomes" id="UP000037510">
    <property type="component" value="Unassembled WGS sequence"/>
</dbReference>
<comment type="caution">
    <text evidence="3">The sequence shown here is derived from an EMBL/GenBank/DDBJ whole genome shotgun (WGS) entry which is preliminary data.</text>
</comment>
<keyword evidence="3" id="KW-0808">Transferase</keyword>
<keyword evidence="4" id="KW-1185">Reference proteome</keyword>
<keyword evidence="3" id="KW-0540">Nuclease</keyword>
<keyword evidence="1" id="KW-0175">Coiled coil</keyword>
<name>A0A0L7K4V6_OPEBR</name>
<keyword evidence="3" id="KW-0255">Endonuclease</keyword>
<dbReference type="AlphaFoldDB" id="A0A0L7K4V6"/>
<evidence type="ECO:0000313" key="3">
    <source>
        <dbReference type="EMBL" id="KOB58126.1"/>
    </source>
</evidence>
<keyword evidence="3" id="KW-0378">Hydrolase</keyword>
<accession>A0A0L7K4V6</accession>
<dbReference type="GO" id="GO:0003964">
    <property type="term" value="F:RNA-directed DNA polymerase activity"/>
    <property type="evidence" value="ECO:0007669"/>
    <property type="project" value="UniProtKB-KW"/>
</dbReference>
<keyword evidence="3" id="KW-0695">RNA-directed DNA polymerase</keyword>
<protein>
    <submittedName>
        <fullName evidence="3">Endonuclease-reverse transcriptase</fullName>
    </submittedName>
</protein>
<gene>
    <name evidence="3" type="ORF">OBRU01_25525</name>
</gene>
<feature type="non-terminal residue" evidence="3">
    <location>
        <position position="1"/>
    </location>
</feature>
<feature type="region of interest" description="Disordered" evidence="2">
    <location>
        <begin position="163"/>
        <end position="196"/>
    </location>
</feature>
<sequence>LKKNEKFRSLEIKNKILEEKVEQQKKSVDQFEKHIRRKNLLFFGIEEHERRYEDLEQKIKETIRNNMQIKCDLIDIESVRRLGRRNEKVRPVVVTFTTLGKKIEILRNKTTLEKTSYYVKEDFPVEILKKRRDLQERLKELREQGSRAVLKYDKIIILNNKYSNKRNQPDTGDSSSEDIKQPKQTKKPTVQPIKKNKVEIRKFFSKRDQSLQQIPTTK</sequence>
<evidence type="ECO:0000256" key="1">
    <source>
        <dbReference type="SAM" id="Coils"/>
    </source>
</evidence>
<feature type="compositionally biased region" description="Polar residues" evidence="2">
    <location>
        <begin position="163"/>
        <end position="174"/>
    </location>
</feature>
<reference evidence="3 4" key="1">
    <citation type="journal article" date="2015" name="Genome Biol. Evol.">
        <title>The genome of winter moth (Operophtera brumata) provides a genomic perspective on sexual dimorphism and phenology.</title>
        <authorList>
            <person name="Derks M.F."/>
            <person name="Smit S."/>
            <person name="Salis L."/>
            <person name="Schijlen E."/>
            <person name="Bossers A."/>
            <person name="Mateman C."/>
            <person name="Pijl A.S."/>
            <person name="de Ridder D."/>
            <person name="Groenen M.A."/>
            <person name="Visser M.E."/>
            <person name="Megens H.J."/>
        </authorList>
    </citation>
    <scope>NUCLEOTIDE SEQUENCE [LARGE SCALE GENOMIC DNA]</scope>
    <source>
        <strain evidence="3">WM2013NL</strain>
        <tissue evidence="3">Head and thorax</tissue>
    </source>
</reference>
<dbReference type="Gene3D" id="3.30.70.1820">
    <property type="entry name" value="L1 transposable element, RRM domain"/>
    <property type="match status" value="1"/>
</dbReference>
<feature type="coiled-coil region" evidence="1">
    <location>
        <begin position="7"/>
        <end position="72"/>
    </location>
</feature>
<keyword evidence="3" id="KW-0548">Nucleotidyltransferase</keyword>
<organism evidence="3 4">
    <name type="scientific">Operophtera brumata</name>
    <name type="common">Winter moth</name>
    <name type="synonym">Phalaena brumata</name>
    <dbReference type="NCBI Taxonomy" id="104452"/>
    <lineage>
        <taxon>Eukaryota</taxon>
        <taxon>Metazoa</taxon>
        <taxon>Ecdysozoa</taxon>
        <taxon>Arthropoda</taxon>
        <taxon>Hexapoda</taxon>
        <taxon>Insecta</taxon>
        <taxon>Pterygota</taxon>
        <taxon>Neoptera</taxon>
        <taxon>Endopterygota</taxon>
        <taxon>Lepidoptera</taxon>
        <taxon>Glossata</taxon>
        <taxon>Ditrysia</taxon>
        <taxon>Geometroidea</taxon>
        <taxon>Geometridae</taxon>
        <taxon>Larentiinae</taxon>
        <taxon>Operophtera</taxon>
    </lineage>
</organism>
<dbReference type="STRING" id="104452.A0A0L7K4V6"/>
<evidence type="ECO:0000313" key="4">
    <source>
        <dbReference type="Proteomes" id="UP000037510"/>
    </source>
</evidence>
<dbReference type="EMBL" id="JTDY01010650">
    <property type="protein sequence ID" value="KOB58126.1"/>
    <property type="molecule type" value="Genomic_DNA"/>
</dbReference>